<evidence type="ECO:0000256" key="2">
    <source>
        <dbReference type="SAM" id="SignalP"/>
    </source>
</evidence>
<keyword evidence="4" id="KW-1185">Reference proteome</keyword>
<accession>A0ABY2DNZ4</accession>
<proteinExistence type="predicted"/>
<feature type="chain" id="PRO_5047035895" evidence="2">
    <location>
        <begin position="23"/>
        <end position="96"/>
    </location>
</feature>
<protein>
    <submittedName>
        <fullName evidence="3">Uncharacterized protein</fullName>
    </submittedName>
</protein>
<evidence type="ECO:0000256" key="1">
    <source>
        <dbReference type="SAM" id="MobiDB-lite"/>
    </source>
</evidence>
<comment type="caution">
    <text evidence="3">The sequence shown here is derived from an EMBL/GenBank/DDBJ whole genome shotgun (WGS) entry which is preliminary data.</text>
</comment>
<sequence>MKKIILLGLLLFIALFSFSSKEQPEKQRDTQNKYDANEKQQMNNQNKHPLNKFDDPIQTTIGLSDKQRPVKHFSRHRKGKIIYIKNNTKTHNTVFE</sequence>
<dbReference type="EMBL" id="SMLH01000009">
    <property type="protein sequence ID" value="TDE27816.1"/>
    <property type="molecule type" value="Genomic_DNA"/>
</dbReference>
<dbReference type="RefSeq" id="WP_131992622.1">
    <property type="nucleotide sequence ID" value="NZ_SMLH01000009.1"/>
</dbReference>
<organism evidence="3 4">
    <name type="scientific">Flavobacterium ranwuense</name>
    <dbReference type="NCBI Taxonomy" id="2541725"/>
    <lineage>
        <taxon>Bacteria</taxon>
        <taxon>Pseudomonadati</taxon>
        <taxon>Bacteroidota</taxon>
        <taxon>Flavobacteriia</taxon>
        <taxon>Flavobacteriales</taxon>
        <taxon>Flavobacteriaceae</taxon>
        <taxon>Flavobacterium</taxon>
    </lineage>
</organism>
<name>A0ABY2DNZ4_9FLAO</name>
<feature type="compositionally biased region" description="Basic and acidic residues" evidence="1">
    <location>
        <begin position="22"/>
        <end position="38"/>
    </location>
</feature>
<feature type="region of interest" description="Disordered" evidence="1">
    <location>
        <begin position="21"/>
        <end position="58"/>
    </location>
</feature>
<evidence type="ECO:0000313" key="4">
    <source>
        <dbReference type="Proteomes" id="UP000294685"/>
    </source>
</evidence>
<feature type="compositionally biased region" description="Polar residues" evidence="1">
    <location>
        <begin position="39"/>
        <end position="48"/>
    </location>
</feature>
<evidence type="ECO:0000313" key="3">
    <source>
        <dbReference type="EMBL" id="TDE27816.1"/>
    </source>
</evidence>
<gene>
    <name evidence="3" type="ORF">E0I61_13985</name>
</gene>
<keyword evidence="2" id="KW-0732">Signal</keyword>
<dbReference type="Proteomes" id="UP000294685">
    <property type="component" value="Unassembled WGS sequence"/>
</dbReference>
<feature type="signal peptide" evidence="2">
    <location>
        <begin position="1"/>
        <end position="22"/>
    </location>
</feature>
<reference evidence="3 4" key="1">
    <citation type="submission" date="2019-03" db="EMBL/GenBank/DDBJ databases">
        <title>Novel species of Flavobacterium.</title>
        <authorList>
            <person name="Liu Q."/>
            <person name="Xin Y.-H."/>
        </authorList>
    </citation>
    <scope>NUCLEOTIDE SEQUENCE [LARGE SCALE GENOMIC DNA]</scope>
    <source>
        <strain evidence="3 4">LB2P22</strain>
    </source>
</reference>